<dbReference type="InterPro" id="IPR015890">
    <property type="entry name" value="Chorismate_C"/>
</dbReference>
<reference evidence="8" key="1">
    <citation type="journal article" date="2014" name="Genome Announc.">
        <title>Full-genome sequence of the plant growth-promoting bacterium Pseudomonas protegens CHA0.</title>
        <authorList>
            <person name="Jousset A."/>
            <person name="Schuldes J."/>
            <person name="Keel C."/>
            <person name="Maurhofer M."/>
            <person name="Daniel R."/>
            <person name="Scheu S."/>
            <person name="Thuermer A."/>
        </authorList>
    </citation>
    <scope>NUCLEOTIDE SEQUENCE [LARGE SCALE GENOMIC DNA]</scope>
    <source>
        <strain evidence="8">DSM 19095 / LMG 27888 / CFBP 6595 / CHA0</strain>
    </source>
</reference>
<dbReference type="EC" id="5.4.4.2" evidence="3"/>
<evidence type="ECO:0000259" key="6">
    <source>
        <dbReference type="Pfam" id="PF00425"/>
    </source>
</evidence>
<sequence>MRRCSRNVGNGPSRRAWTRCSWCRCLPRSSTGTLPSKCATGAVSTGWIKEPKMSESCLSGLTRALRKGESLARRRGRAVLVVYSLAAERLEPLRLFAANRQVFGQSLFWSSDQGALALAGFGCTEEISPPAAERFAASTQAWRQLLLQAHQVGPKRAYLCGGFAFDPQGPRSAQWQSFAATSLVLPRILLLREGEQQHWLFSLWVEPGADVAQCAGALEAEWALLQARYTHAPLAQMPVGTQAEDDTQAAGRWQDCVARAIARIQGGELSKVVLAREVCLRASRSIPCGPLLENLRAAYPQAFLFAFSRGDSCFLGATPERLVRLARGTLNTVALAGTCARGQHEQQDAELGQALMDSAKDRHEHALVVQTLREALQPYCAMLEIPPQPQLHRLAHVQHLLTPVLGRLRPQVDLLQVVDALHPTPAVGGLPRGKALGYIREHEQLDRGWYAAPVGWLNAEGDGEFAVALRSALIRGNQAHLFAGCGIVGESDPASEYQETCLKLRTIGEALRPQPAATYEKLGLSL</sequence>
<dbReference type="NCBIfam" id="TIGR00543">
    <property type="entry name" value="isochor_syn"/>
    <property type="match status" value="1"/>
</dbReference>
<dbReference type="SUPFAM" id="SSF56322">
    <property type="entry name" value="ADC synthase"/>
    <property type="match status" value="1"/>
</dbReference>
<dbReference type="Pfam" id="PF00425">
    <property type="entry name" value="Chorismate_bind"/>
    <property type="match status" value="1"/>
</dbReference>
<dbReference type="Proteomes" id="UP000013940">
    <property type="component" value="Chromosome"/>
</dbReference>
<evidence type="ECO:0000256" key="3">
    <source>
        <dbReference type="ARBA" id="ARBA00012824"/>
    </source>
</evidence>
<dbReference type="InterPro" id="IPR004561">
    <property type="entry name" value="IsoChor_synthase"/>
</dbReference>
<name>A0A2C9EP50_PSEPH</name>
<accession>A0A2C9EP50</accession>
<feature type="domain" description="Chorismate-utilising enzyme C-terminal" evidence="6">
    <location>
        <begin position="252"/>
        <end position="503"/>
    </location>
</feature>
<dbReference type="AlphaFoldDB" id="A0A2C9EP50"/>
<dbReference type="HOGENOM" id="CLU_006493_8_4_6"/>
<protein>
    <recommendedName>
        <fullName evidence="3">isochorismate synthase</fullName>
        <ecNumber evidence="3">5.4.4.2</ecNumber>
    </recommendedName>
    <alternativeName>
        <fullName evidence="5">Isochorismate mutase</fullName>
    </alternativeName>
</protein>
<gene>
    <name evidence="7" type="primary">pchA</name>
    <name evidence="7" type="ORF">PFLCHA0_c35300</name>
</gene>
<evidence type="ECO:0000256" key="1">
    <source>
        <dbReference type="ARBA" id="ARBA00000799"/>
    </source>
</evidence>
<dbReference type="eggNOG" id="COG1169">
    <property type="taxonomic scope" value="Bacteria"/>
</dbReference>
<evidence type="ECO:0000256" key="2">
    <source>
        <dbReference type="ARBA" id="ARBA00005297"/>
    </source>
</evidence>
<proteinExistence type="inferred from homology"/>
<dbReference type="PANTHER" id="PTHR42839">
    <property type="entry name" value="ISOCHORISMATE SYNTHASE ENTC"/>
    <property type="match status" value="1"/>
</dbReference>
<dbReference type="Gene3D" id="3.60.120.10">
    <property type="entry name" value="Anthranilate synthase"/>
    <property type="match status" value="1"/>
</dbReference>
<dbReference type="GO" id="GO:0008909">
    <property type="term" value="F:isochorismate synthase activity"/>
    <property type="evidence" value="ECO:0007669"/>
    <property type="project" value="UniProtKB-EC"/>
</dbReference>
<comment type="similarity">
    <text evidence="2">Belongs to the isochorismate synthase family.</text>
</comment>
<keyword evidence="4 7" id="KW-0413">Isomerase</keyword>
<dbReference type="KEGG" id="pprc:PFLCHA0_c35300"/>
<evidence type="ECO:0000313" key="8">
    <source>
        <dbReference type="Proteomes" id="UP000013940"/>
    </source>
</evidence>
<dbReference type="EMBL" id="CP003190">
    <property type="protein sequence ID" value="AGL85298.1"/>
    <property type="molecule type" value="Genomic_DNA"/>
</dbReference>
<evidence type="ECO:0000256" key="4">
    <source>
        <dbReference type="ARBA" id="ARBA00023235"/>
    </source>
</evidence>
<dbReference type="PANTHER" id="PTHR42839:SF2">
    <property type="entry name" value="ISOCHORISMATE SYNTHASE ENTC"/>
    <property type="match status" value="1"/>
</dbReference>
<dbReference type="InterPro" id="IPR005801">
    <property type="entry name" value="ADC_synthase"/>
</dbReference>
<organism evidence="7 8">
    <name type="scientific">Pseudomonas protegens (strain DSM 19095 / LMG 27888 / CFBP 6595 / CHA0)</name>
    <dbReference type="NCBI Taxonomy" id="1124983"/>
    <lineage>
        <taxon>Bacteria</taxon>
        <taxon>Pseudomonadati</taxon>
        <taxon>Pseudomonadota</taxon>
        <taxon>Gammaproteobacteria</taxon>
        <taxon>Pseudomonadales</taxon>
        <taxon>Pseudomonadaceae</taxon>
        <taxon>Pseudomonas</taxon>
    </lineage>
</organism>
<dbReference type="NCBIfam" id="NF005459">
    <property type="entry name" value="PRK07054.1"/>
    <property type="match status" value="1"/>
</dbReference>
<evidence type="ECO:0000256" key="5">
    <source>
        <dbReference type="ARBA" id="ARBA00041564"/>
    </source>
</evidence>
<evidence type="ECO:0000313" key="7">
    <source>
        <dbReference type="EMBL" id="AGL85298.1"/>
    </source>
</evidence>
<comment type="catalytic activity">
    <reaction evidence="1">
        <text>chorismate = isochorismate</text>
        <dbReference type="Rhea" id="RHEA:18985"/>
        <dbReference type="ChEBI" id="CHEBI:29748"/>
        <dbReference type="ChEBI" id="CHEBI:29780"/>
        <dbReference type="EC" id="5.4.4.2"/>
    </reaction>
</comment>